<evidence type="ECO:0000313" key="2">
    <source>
        <dbReference type="Proteomes" id="UP000306697"/>
    </source>
</evidence>
<dbReference type="EMBL" id="SSWL01000001">
    <property type="protein sequence ID" value="THJ30490.1"/>
    <property type="molecule type" value="Genomic_DNA"/>
</dbReference>
<accession>A0A4S5BEA3</accession>
<dbReference type="AlphaFoldDB" id="A0A4S5BEA3"/>
<organism evidence="1 2">
    <name type="scientific">Bifidobacterium longum subsp. infantis</name>
    <dbReference type="NCBI Taxonomy" id="1682"/>
    <lineage>
        <taxon>Bacteria</taxon>
        <taxon>Bacillati</taxon>
        <taxon>Actinomycetota</taxon>
        <taxon>Actinomycetes</taxon>
        <taxon>Bifidobacteriales</taxon>
        <taxon>Bifidobacteriaceae</taxon>
        <taxon>Bifidobacterium</taxon>
    </lineage>
</organism>
<proteinExistence type="predicted"/>
<dbReference type="Proteomes" id="UP000306697">
    <property type="component" value="Unassembled WGS sequence"/>
</dbReference>
<evidence type="ECO:0000313" key="1">
    <source>
        <dbReference type="EMBL" id="THJ30490.1"/>
    </source>
</evidence>
<name>A0A4S5BEA3_BIFLI</name>
<sequence length="73" mass="8232">MRRHHPPPSDYSATDVPWQECVCVLIIGRCRCTSPCEQLTYLMVRAGQCRMFINDCSTLTTQPHFTARAAVGC</sequence>
<gene>
    <name evidence="1" type="ORF">E6L38_00035</name>
</gene>
<protein>
    <submittedName>
        <fullName evidence="1">Uncharacterized protein</fullName>
    </submittedName>
</protein>
<comment type="caution">
    <text evidence="1">The sequence shown here is derived from an EMBL/GenBank/DDBJ whole genome shotgun (WGS) entry which is preliminary data.</text>
</comment>
<reference evidence="1 2" key="1">
    <citation type="submission" date="2019-04" db="EMBL/GenBank/DDBJ databases">
        <title>Genome Announcement To Ensure Probiotic Safety of Bifidobacterium longum subsp infantis UBBI-01.</title>
        <authorList>
            <person name="Sulthana A."/>
            <person name="Lakshmi S.G."/>
            <person name="Madempudi R.S."/>
        </authorList>
    </citation>
    <scope>NUCLEOTIDE SEQUENCE [LARGE SCALE GENOMIC DNA]</scope>
    <source>
        <strain evidence="1 2">UBBI-01</strain>
    </source>
</reference>